<sequence>MNNLSVHYNARPVAGLATAETNALLDKVHEWKDLADEHAAILDDEWESLADAEEQRRAEAELREGKTPGKGRKSVREEWAVKRAHVLAQLKLIQEEIRPLDRATQAAIKRDAAGAVAQVSESLTSRMAAYEQAAQDLKRAAADLRAAIDRAFLVKGIAQGKAQARIPRPGLKWVNDDYVNYQVTEVIRGVKHNVSRLASGVRFMAGDAVLFSTPGGLVEKVLDAEGAAILNAKDAAAFAKSAGLPAGSVPVMEEGVSSE</sequence>
<evidence type="ECO:0000313" key="2">
    <source>
        <dbReference type="EMBL" id="SNT08295.1"/>
    </source>
</evidence>
<keyword evidence="1" id="KW-0175">Coiled coil</keyword>
<dbReference type="Proteomes" id="UP000198318">
    <property type="component" value="Unassembled WGS sequence"/>
</dbReference>
<feature type="coiled-coil region" evidence="1">
    <location>
        <begin position="120"/>
        <end position="150"/>
    </location>
</feature>
<gene>
    <name evidence="2" type="ORF">SAMN05443665_1015138</name>
</gene>
<keyword evidence="3" id="KW-1185">Reference proteome</keyword>
<organism evidence="2 3">
    <name type="scientific">Actinomadura meyerae</name>
    <dbReference type="NCBI Taxonomy" id="240840"/>
    <lineage>
        <taxon>Bacteria</taxon>
        <taxon>Bacillati</taxon>
        <taxon>Actinomycetota</taxon>
        <taxon>Actinomycetes</taxon>
        <taxon>Streptosporangiales</taxon>
        <taxon>Thermomonosporaceae</taxon>
        <taxon>Actinomadura</taxon>
    </lineage>
</organism>
<dbReference type="EMBL" id="FZOR01000015">
    <property type="protein sequence ID" value="SNT08295.1"/>
    <property type="molecule type" value="Genomic_DNA"/>
</dbReference>
<reference evidence="2 3" key="1">
    <citation type="submission" date="2017-06" db="EMBL/GenBank/DDBJ databases">
        <authorList>
            <person name="Kim H.J."/>
            <person name="Triplett B.A."/>
        </authorList>
    </citation>
    <scope>NUCLEOTIDE SEQUENCE [LARGE SCALE GENOMIC DNA]</scope>
    <source>
        <strain evidence="2 3">DSM 44715</strain>
    </source>
</reference>
<dbReference type="AlphaFoldDB" id="A0A239JR55"/>
<proteinExistence type="predicted"/>
<dbReference type="RefSeq" id="WP_089327139.1">
    <property type="nucleotide sequence ID" value="NZ_FZOR01000015.1"/>
</dbReference>
<accession>A0A239JR55</accession>
<protein>
    <submittedName>
        <fullName evidence="2">Uncharacterized protein</fullName>
    </submittedName>
</protein>
<name>A0A239JR55_9ACTN</name>
<evidence type="ECO:0000313" key="3">
    <source>
        <dbReference type="Proteomes" id="UP000198318"/>
    </source>
</evidence>
<evidence type="ECO:0000256" key="1">
    <source>
        <dbReference type="SAM" id="Coils"/>
    </source>
</evidence>